<organism evidence="1 2">
    <name type="scientific">Racocetra fulgida</name>
    <dbReference type="NCBI Taxonomy" id="60492"/>
    <lineage>
        <taxon>Eukaryota</taxon>
        <taxon>Fungi</taxon>
        <taxon>Fungi incertae sedis</taxon>
        <taxon>Mucoromycota</taxon>
        <taxon>Glomeromycotina</taxon>
        <taxon>Glomeromycetes</taxon>
        <taxon>Diversisporales</taxon>
        <taxon>Gigasporaceae</taxon>
        <taxon>Racocetra</taxon>
    </lineage>
</organism>
<dbReference type="Proteomes" id="UP000789396">
    <property type="component" value="Unassembled WGS sequence"/>
</dbReference>
<name>A0A9N9NGW7_9GLOM</name>
<feature type="non-terminal residue" evidence="1">
    <location>
        <position position="277"/>
    </location>
</feature>
<comment type="caution">
    <text evidence="1">The sequence shown here is derived from an EMBL/GenBank/DDBJ whole genome shotgun (WGS) entry which is preliminary data.</text>
</comment>
<proteinExistence type="predicted"/>
<gene>
    <name evidence="1" type="ORF">RFULGI_LOCUS12536</name>
</gene>
<reference evidence="1" key="1">
    <citation type="submission" date="2021-06" db="EMBL/GenBank/DDBJ databases">
        <authorList>
            <person name="Kallberg Y."/>
            <person name="Tangrot J."/>
            <person name="Rosling A."/>
        </authorList>
    </citation>
    <scope>NUCLEOTIDE SEQUENCE</scope>
    <source>
        <strain evidence="1">IN212</strain>
    </source>
</reference>
<dbReference type="OrthoDB" id="2388239at2759"/>
<dbReference type="EMBL" id="CAJVPZ010030371">
    <property type="protein sequence ID" value="CAG8736641.1"/>
    <property type="molecule type" value="Genomic_DNA"/>
</dbReference>
<protein>
    <submittedName>
        <fullName evidence="1">17530_t:CDS:1</fullName>
    </submittedName>
</protein>
<evidence type="ECO:0000313" key="1">
    <source>
        <dbReference type="EMBL" id="CAG8736641.1"/>
    </source>
</evidence>
<dbReference type="AlphaFoldDB" id="A0A9N9NGW7"/>
<sequence>NGQHLVEISSDLEIFRELSESLNVQDNGIHKGQHLVEIPGPLPYINEQIVFVVNDTFPNWPIAEHYVGQYGCQKGFIPVKIRNKTDKNGRLTNLYFKCKFGGTYQPKKIVILQNQHNKGSKKLNCNWQLNLSLATGLIRITSFCDHHVEHQLSPDTMIFAPVNRRFSDECCEDIRHLVVNGRCDLSTIRSLVSAKYPDQLFLTRDLVNIVAQLRRDHHIEGNDASRLLTLLYEYKEADLNWYIKPLIDPVMQQLEDATRILPRVLMTDEDLSMKHVV</sequence>
<keyword evidence="2" id="KW-1185">Reference proteome</keyword>
<evidence type="ECO:0000313" key="2">
    <source>
        <dbReference type="Proteomes" id="UP000789396"/>
    </source>
</evidence>
<accession>A0A9N9NGW7</accession>
<dbReference type="PANTHER" id="PTHR47718">
    <property type="entry name" value="OS01G0519700 PROTEIN"/>
    <property type="match status" value="1"/>
</dbReference>
<feature type="non-terminal residue" evidence="1">
    <location>
        <position position="1"/>
    </location>
</feature>